<comment type="caution">
    <text evidence="1">The sequence shown here is derived from an EMBL/GenBank/DDBJ whole genome shotgun (WGS) entry which is preliminary data.</text>
</comment>
<name>A0A9D4J1J1_DREPO</name>
<accession>A0A9D4J1J1</accession>
<evidence type="ECO:0000313" key="1">
    <source>
        <dbReference type="EMBL" id="KAH3796341.1"/>
    </source>
</evidence>
<dbReference type="Proteomes" id="UP000828390">
    <property type="component" value="Unassembled WGS sequence"/>
</dbReference>
<keyword evidence="2" id="KW-1185">Reference proteome</keyword>
<reference evidence="1" key="1">
    <citation type="journal article" date="2019" name="bioRxiv">
        <title>The Genome of the Zebra Mussel, Dreissena polymorpha: A Resource for Invasive Species Research.</title>
        <authorList>
            <person name="McCartney M.A."/>
            <person name="Auch B."/>
            <person name="Kono T."/>
            <person name="Mallez S."/>
            <person name="Zhang Y."/>
            <person name="Obille A."/>
            <person name="Becker A."/>
            <person name="Abrahante J.E."/>
            <person name="Garbe J."/>
            <person name="Badalamenti J.P."/>
            <person name="Herman A."/>
            <person name="Mangelson H."/>
            <person name="Liachko I."/>
            <person name="Sullivan S."/>
            <person name="Sone E.D."/>
            <person name="Koren S."/>
            <person name="Silverstein K.A.T."/>
            <person name="Beckman K.B."/>
            <person name="Gohl D.M."/>
        </authorList>
    </citation>
    <scope>NUCLEOTIDE SEQUENCE</scope>
    <source>
        <strain evidence="1">Duluth1</strain>
        <tissue evidence="1">Whole animal</tissue>
    </source>
</reference>
<reference evidence="1" key="2">
    <citation type="submission" date="2020-11" db="EMBL/GenBank/DDBJ databases">
        <authorList>
            <person name="McCartney M.A."/>
            <person name="Auch B."/>
            <person name="Kono T."/>
            <person name="Mallez S."/>
            <person name="Becker A."/>
            <person name="Gohl D.M."/>
            <person name="Silverstein K.A.T."/>
            <person name="Koren S."/>
            <person name="Bechman K.B."/>
            <person name="Herman A."/>
            <person name="Abrahante J.E."/>
            <person name="Garbe J."/>
        </authorList>
    </citation>
    <scope>NUCLEOTIDE SEQUENCE</scope>
    <source>
        <strain evidence="1">Duluth1</strain>
        <tissue evidence="1">Whole animal</tissue>
    </source>
</reference>
<gene>
    <name evidence="1" type="ORF">DPMN_149909</name>
</gene>
<dbReference type="PANTHER" id="PTHR34415:SF1">
    <property type="entry name" value="INTEGRASE CATALYTIC DOMAIN-CONTAINING PROTEIN"/>
    <property type="match status" value="1"/>
</dbReference>
<dbReference type="PANTHER" id="PTHR34415">
    <property type="entry name" value="INTEGRASE CATALYTIC DOMAIN-CONTAINING PROTEIN"/>
    <property type="match status" value="1"/>
</dbReference>
<dbReference type="AlphaFoldDB" id="A0A9D4J1J1"/>
<dbReference type="EMBL" id="JAIWYP010000007">
    <property type="protein sequence ID" value="KAH3796341.1"/>
    <property type="molecule type" value="Genomic_DNA"/>
</dbReference>
<feature type="non-terminal residue" evidence="1">
    <location>
        <position position="182"/>
    </location>
</feature>
<organism evidence="1 2">
    <name type="scientific">Dreissena polymorpha</name>
    <name type="common">Zebra mussel</name>
    <name type="synonym">Mytilus polymorpha</name>
    <dbReference type="NCBI Taxonomy" id="45954"/>
    <lineage>
        <taxon>Eukaryota</taxon>
        <taxon>Metazoa</taxon>
        <taxon>Spiralia</taxon>
        <taxon>Lophotrochozoa</taxon>
        <taxon>Mollusca</taxon>
        <taxon>Bivalvia</taxon>
        <taxon>Autobranchia</taxon>
        <taxon>Heteroconchia</taxon>
        <taxon>Euheterodonta</taxon>
        <taxon>Imparidentia</taxon>
        <taxon>Neoheterodontei</taxon>
        <taxon>Myida</taxon>
        <taxon>Dreissenoidea</taxon>
        <taxon>Dreissenidae</taxon>
        <taxon>Dreissena</taxon>
    </lineage>
</organism>
<protein>
    <submittedName>
        <fullName evidence="1">Uncharacterized protein</fullName>
    </submittedName>
</protein>
<sequence length="182" mass="21339">HTKFTPDWHFDIWKSKWRNFNAETLRDVAASVGLSSRTGHNIPQLVGDTSNRVVFHDWKVYFSTLFHYIKNVTKFHQFHVSADHPGVVECKEFSDSPVVRITLRKVSKVNVNVSCDDLPKKMFAKRLDLDRQLYLFEHIREFCRTDEAKNFTCPKPLTSKRQKNRLCPQKTENALRCTSDLL</sequence>
<evidence type="ECO:0000313" key="2">
    <source>
        <dbReference type="Proteomes" id="UP000828390"/>
    </source>
</evidence>
<proteinExistence type="predicted"/>